<dbReference type="SUPFAM" id="SSF50952">
    <property type="entry name" value="Soluble quinoprotein glucose dehydrogenase"/>
    <property type="match status" value="1"/>
</dbReference>
<dbReference type="InterPro" id="IPR011041">
    <property type="entry name" value="Quinoprot_gluc/sorb_DH_b-prop"/>
</dbReference>
<sequence>MPRNHSTRYLQIAPIALGLLLCTIQPLIAQDSTAKPLTGQDAFTDYTKEKPGTARKLTVADLPAPYATKGVDNGAPMVKRPDGAMPQAPNGFKVSLYYTGLDQPRLIRKAPNGDLFVAISYSNKIMVFRGVDADGKPKEVSTFAENLSQPFGIAFYPAGPNPKWVYVGNTDAVVRFPYKNGDLKASAAPEKLADLPGGGKLRGGGHWTRDVVFSKDGKRMFVSVGSHSNVDDSDTHPEEFHRADVLEFTPEGKFTKVYASGIRNCVGEAINPTTGQLWCSTNERDMLGDNLVPDYITHVQEGGFYGWPWYYMGSNQDPRHEGKHPELKGKILVPDVLLQPHFASLEMTFYEGSEFPASYKGDAFAAEHGSWNKAARAGYEVIRVPLHDGKATGAYEDFLTGFTTDDGHVWGRPVGVTVGEDGSLFVTDDGSGSIWHVTYAGQ</sequence>
<dbReference type="InterPro" id="IPR011042">
    <property type="entry name" value="6-blade_b-propeller_TolB-like"/>
</dbReference>
<dbReference type="PANTHER" id="PTHR33546">
    <property type="entry name" value="LARGE, MULTIFUNCTIONAL SECRETED PROTEIN-RELATED"/>
    <property type="match status" value="1"/>
</dbReference>
<dbReference type="RefSeq" id="WP_050060834.1">
    <property type="nucleotide sequence ID" value="NZ_JACHEK010000007.1"/>
</dbReference>
<dbReference type="PANTHER" id="PTHR33546:SF1">
    <property type="entry name" value="LARGE, MULTIFUNCTIONAL SECRETED PROTEIN"/>
    <property type="match status" value="1"/>
</dbReference>
<evidence type="ECO:0000259" key="2">
    <source>
        <dbReference type="Pfam" id="PF07995"/>
    </source>
</evidence>
<dbReference type="OrthoDB" id="9770043at2"/>
<reference evidence="3 4" key="1">
    <citation type="submission" date="2020-08" db="EMBL/GenBank/DDBJ databases">
        <title>Genomic Encyclopedia of Type Strains, Phase IV (KMG-IV): sequencing the most valuable type-strain genomes for metagenomic binning, comparative biology and taxonomic classification.</title>
        <authorList>
            <person name="Goeker M."/>
        </authorList>
    </citation>
    <scope>NUCLEOTIDE SEQUENCE [LARGE SCALE GENOMIC DNA]</scope>
    <source>
        <strain evidence="3 4">DSM 103733</strain>
    </source>
</reference>
<keyword evidence="4" id="KW-1185">Reference proteome</keyword>
<dbReference type="InterPro" id="IPR012938">
    <property type="entry name" value="Glc/Sorbosone_DH"/>
</dbReference>
<dbReference type="Pfam" id="PF07995">
    <property type="entry name" value="GSDH"/>
    <property type="match status" value="1"/>
</dbReference>
<evidence type="ECO:0000313" key="4">
    <source>
        <dbReference type="Proteomes" id="UP000538666"/>
    </source>
</evidence>
<comment type="caution">
    <text evidence="3">The sequence shown here is derived from an EMBL/GenBank/DDBJ whole genome shotgun (WGS) entry which is preliminary data.</text>
</comment>
<dbReference type="AlphaFoldDB" id="A0A841JZK0"/>
<evidence type="ECO:0000256" key="1">
    <source>
        <dbReference type="SAM" id="SignalP"/>
    </source>
</evidence>
<gene>
    <name evidence="3" type="ORF">HNQ77_003768</name>
</gene>
<evidence type="ECO:0000313" key="3">
    <source>
        <dbReference type="EMBL" id="MBB6145807.1"/>
    </source>
</evidence>
<name>A0A841JZK0_9BACT</name>
<dbReference type="EMBL" id="JACHEK010000007">
    <property type="protein sequence ID" value="MBB6145807.1"/>
    <property type="molecule type" value="Genomic_DNA"/>
</dbReference>
<proteinExistence type="predicted"/>
<feature type="domain" description="Glucose/Sorbosone dehydrogenase" evidence="2">
    <location>
        <begin position="200"/>
        <end position="433"/>
    </location>
</feature>
<organism evidence="3 4">
    <name type="scientific">Silvibacterium bohemicum</name>
    <dbReference type="NCBI Taxonomy" id="1577686"/>
    <lineage>
        <taxon>Bacteria</taxon>
        <taxon>Pseudomonadati</taxon>
        <taxon>Acidobacteriota</taxon>
        <taxon>Terriglobia</taxon>
        <taxon>Terriglobales</taxon>
        <taxon>Acidobacteriaceae</taxon>
        <taxon>Silvibacterium</taxon>
    </lineage>
</organism>
<accession>A0A841JZK0</accession>
<dbReference type="Gene3D" id="2.120.10.30">
    <property type="entry name" value="TolB, C-terminal domain"/>
    <property type="match status" value="1"/>
</dbReference>
<feature type="chain" id="PRO_5032600170" evidence="1">
    <location>
        <begin position="30"/>
        <end position="442"/>
    </location>
</feature>
<keyword evidence="1" id="KW-0732">Signal</keyword>
<feature type="signal peptide" evidence="1">
    <location>
        <begin position="1"/>
        <end position="29"/>
    </location>
</feature>
<protein>
    <submittedName>
        <fullName evidence="3">Glucose/arabinose dehydrogenase</fullName>
    </submittedName>
</protein>
<dbReference type="Proteomes" id="UP000538666">
    <property type="component" value="Unassembled WGS sequence"/>
</dbReference>